<keyword evidence="4" id="KW-0812">Transmembrane</keyword>
<dbReference type="GO" id="GO:0004129">
    <property type="term" value="F:cytochrome-c oxidase activity"/>
    <property type="evidence" value="ECO:0007669"/>
    <property type="project" value="InterPro"/>
</dbReference>
<comment type="caution">
    <text evidence="6">The sequence shown here is derived from an EMBL/GenBank/DDBJ whole genome shotgun (WGS) entry which is preliminary data.</text>
</comment>
<protein>
    <submittedName>
        <fullName evidence="6">Cytochrome c oxidase subunit II</fullName>
    </submittedName>
</protein>
<dbReference type="Pfam" id="PF00116">
    <property type="entry name" value="COX2"/>
    <property type="match status" value="1"/>
</dbReference>
<evidence type="ECO:0000256" key="1">
    <source>
        <dbReference type="ARBA" id="ARBA00004196"/>
    </source>
</evidence>
<sequence>MEIHRLEKIWLAVSLVFIVALVASIVYGVAGMGVGTVGDTGQQLDPNGLDQTRFADPGGHWVDDDHYVVNVVARQFLFQPGTQEPIMVPANTTVTFYVTSPDVVHGFDVVGTHLNAMVIPGQETKLTTEFDEPKSYGIVCHEYCGAGHQSMAGQLIVVPADELPKNGSAASGNATATNATADAANASAAVAAPEVSA</sequence>
<dbReference type="GO" id="GO:0016020">
    <property type="term" value="C:membrane"/>
    <property type="evidence" value="ECO:0007669"/>
    <property type="project" value="InterPro"/>
</dbReference>
<keyword evidence="2" id="KW-0479">Metal-binding</keyword>
<dbReference type="Proteomes" id="UP000608850">
    <property type="component" value="Unassembled WGS sequence"/>
</dbReference>
<dbReference type="CDD" id="cd13913">
    <property type="entry name" value="ba3_CcO_II_C"/>
    <property type="match status" value="1"/>
</dbReference>
<dbReference type="GO" id="GO:0005507">
    <property type="term" value="F:copper ion binding"/>
    <property type="evidence" value="ECO:0007669"/>
    <property type="project" value="InterPro"/>
</dbReference>
<dbReference type="RefSeq" id="WP_188879255.1">
    <property type="nucleotide sequence ID" value="NZ_BMOQ01000006.1"/>
</dbReference>
<dbReference type="InterPro" id="IPR001505">
    <property type="entry name" value="Copper_CuA"/>
</dbReference>
<keyword evidence="4" id="KW-1133">Transmembrane helix</keyword>
<organism evidence="6 7">
    <name type="scientific">Halarchaeum nitratireducens</name>
    <dbReference type="NCBI Taxonomy" id="489913"/>
    <lineage>
        <taxon>Archaea</taxon>
        <taxon>Methanobacteriati</taxon>
        <taxon>Methanobacteriota</taxon>
        <taxon>Stenosarchaea group</taxon>
        <taxon>Halobacteria</taxon>
        <taxon>Halobacteriales</taxon>
        <taxon>Halobacteriaceae</taxon>
    </lineage>
</organism>
<dbReference type="PANTHER" id="PTHR42838:SF2">
    <property type="entry name" value="NITROUS-OXIDE REDUCTASE"/>
    <property type="match status" value="1"/>
</dbReference>
<dbReference type="InterPro" id="IPR051403">
    <property type="entry name" value="NosZ/Cyto_c_oxidase_sub2"/>
</dbReference>
<accession>A0A830GD41</accession>
<dbReference type="EMBL" id="BMOQ01000006">
    <property type="protein sequence ID" value="GGN21926.1"/>
    <property type="molecule type" value="Genomic_DNA"/>
</dbReference>
<keyword evidence="4" id="KW-0472">Membrane</keyword>
<dbReference type="PROSITE" id="PS00078">
    <property type="entry name" value="COX2"/>
    <property type="match status" value="1"/>
</dbReference>
<proteinExistence type="predicted"/>
<dbReference type="Gene3D" id="2.60.40.420">
    <property type="entry name" value="Cupredoxins - blue copper proteins"/>
    <property type="match status" value="1"/>
</dbReference>
<reference evidence="6 7" key="1">
    <citation type="journal article" date="2019" name="Int. J. Syst. Evol. Microbiol.">
        <title>The Global Catalogue of Microorganisms (GCM) 10K type strain sequencing project: providing services to taxonomists for standard genome sequencing and annotation.</title>
        <authorList>
            <consortium name="The Broad Institute Genomics Platform"/>
            <consortium name="The Broad Institute Genome Sequencing Center for Infectious Disease"/>
            <person name="Wu L."/>
            <person name="Ma J."/>
        </authorList>
    </citation>
    <scope>NUCLEOTIDE SEQUENCE [LARGE SCALE GENOMIC DNA]</scope>
    <source>
        <strain evidence="6 7">JCM 16331</strain>
    </source>
</reference>
<feature type="transmembrane region" description="Helical" evidence="4">
    <location>
        <begin position="9"/>
        <end position="30"/>
    </location>
</feature>
<keyword evidence="7" id="KW-1185">Reference proteome</keyword>
<dbReference type="InterPro" id="IPR008972">
    <property type="entry name" value="Cupredoxin"/>
</dbReference>
<dbReference type="InterPro" id="IPR034214">
    <property type="entry name" value="Ba3_CcO_II_C"/>
</dbReference>
<dbReference type="AlphaFoldDB" id="A0A830GD41"/>
<gene>
    <name evidence="6" type="ORF">GCM10009021_24170</name>
</gene>
<evidence type="ECO:0000256" key="3">
    <source>
        <dbReference type="ARBA" id="ARBA00023008"/>
    </source>
</evidence>
<evidence type="ECO:0000256" key="2">
    <source>
        <dbReference type="ARBA" id="ARBA00022723"/>
    </source>
</evidence>
<dbReference type="PANTHER" id="PTHR42838">
    <property type="entry name" value="CYTOCHROME C OXIDASE SUBUNIT II"/>
    <property type="match status" value="1"/>
</dbReference>
<evidence type="ECO:0000256" key="4">
    <source>
        <dbReference type="SAM" id="Phobius"/>
    </source>
</evidence>
<name>A0A830GD41_9EURY</name>
<dbReference type="PROSITE" id="PS50857">
    <property type="entry name" value="COX2_CUA"/>
    <property type="match status" value="1"/>
</dbReference>
<evidence type="ECO:0000259" key="5">
    <source>
        <dbReference type="PROSITE" id="PS50857"/>
    </source>
</evidence>
<comment type="subcellular location">
    <subcellularLocation>
        <location evidence="1">Cell envelope</location>
    </subcellularLocation>
</comment>
<feature type="domain" description="Cytochrome oxidase subunit II copper A binding" evidence="5">
    <location>
        <begin position="64"/>
        <end position="169"/>
    </location>
</feature>
<evidence type="ECO:0000313" key="6">
    <source>
        <dbReference type="EMBL" id="GGN21926.1"/>
    </source>
</evidence>
<keyword evidence="3" id="KW-0186">Copper</keyword>
<dbReference type="InterPro" id="IPR002429">
    <property type="entry name" value="CcO_II-like_C"/>
</dbReference>
<dbReference type="OrthoDB" id="27522at2157"/>
<evidence type="ECO:0000313" key="7">
    <source>
        <dbReference type="Proteomes" id="UP000608850"/>
    </source>
</evidence>
<dbReference type="SUPFAM" id="SSF49503">
    <property type="entry name" value="Cupredoxins"/>
    <property type="match status" value="1"/>
</dbReference>